<evidence type="ECO:0000259" key="7">
    <source>
        <dbReference type="Pfam" id="PF00294"/>
    </source>
</evidence>
<keyword evidence="5" id="KW-0067">ATP-binding</keyword>
<feature type="domain" description="Carbohydrate kinase PfkB" evidence="7">
    <location>
        <begin position="13"/>
        <end position="288"/>
    </location>
</feature>
<dbReference type="PIRSF" id="PIRSF000535">
    <property type="entry name" value="1PFK/6PFK/LacC"/>
    <property type="match status" value="1"/>
</dbReference>
<gene>
    <name evidence="8" type="ORF">ACFPM7_17990</name>
</gene>
<evidence type="ECO:0000313" key="9">
    <source>
        <dbReference type="Proteomes" id="UP001596157"/>
    </source>
</evidence>
<proteinExistence type="inferred from homology"/>
<keyword evidence="3" id="KW-0547">Nucleotide-binding</keyword>
<dbReference type="Pfam" id="PF00294">
    <property type="entry name" value="PfkB"/>
    <property type="match status" value="1"/>
</dbReference>
<reference evidence="9" key="1">
    <citation type="journal article" date="2019" name="Int. J. Syst. Evol. Microbiol.">
        <title>The Global Catalogue of Microorganisms (GCM) 10K type strain sequencing project: providing services to taxonomists for standard genome sequencing and annotation.</title>
        <authorList>
            <consortium name="The Broad Institute Genomics Platform"/>
            <consortium name="The Broad Institute Genome Sequencing Center for Infectious Disease"/>
            <person name="Wu L."/>
            <person name="Ma J."/>
        </authorList>
    </citation>
    <scope>NUCLEOTIDE SEQUENCE [LARGE SCALE GENOMIC DNA]</scope>
    <source>
        <strain evidence="9">CCUG 59778</strain>
    </source>
</reference>
<dbReference type="EMBL" id="JBHSKF010000009">
    <property type="protein sequence ID" value="MFC5288947.1"/>
    <property type="molecule type" value="Genomic_DNA"/>
</dbReference>
<dbReference type="NCBIfam" id="TIGR03168">
    <property type="entry name" value="1-PFK"/>
    <property type="match status" value="1"/>
</dbReference>
<name>A0ABW0ENE7_9PSEU</name>
<dbReference type="PROSITE" id="PS00584">
    <property type="entry name" value="PFKB_KINASES_2"/>
    <property type="match status" value="1"/>
</dbReference>
<dbReference type="InterPro" id="IPR029056">
    <property type="entry name" value="Ribokinase-like"/>
</dbReference>
<keyword evidence="9" id="KW-1185">Reference proteome</keyword>
<evidence type="ECO:0000256" key="4">
    <source>
        <dbReference type="ARBA" id="ARBA00022777"/>
    </source>
</evidence>
<comment type="similarity">
    <text evidence="1">Belongs to the carbohydrate kinase PfkB family.</text>
</comment>
<accession>A0ABW0ENE7</accession>
<protein>
    <submittedName>
        <fullName evidence="8">1-phosphofructokinase family hexose kinase</fullName>
    </submittedName>
</protein>
<evidence type="ECO:0000256" key="5">
    <source>
        <dbReference type="ARBA" id="ARBA00022840"/>
    </source>
</evidence>
<keyword evidence="4" id="KW-0418">Kinase</keyword>
<evidence type="ECO:0000313" key="8">
    <source>
        <dbReference type="EMBL" id="MFC5288947.1"/>
    </source>
</evidence>
<dbReference type="InterPro" id="IPR011611">
    <property type="entry name" value="PfkB_dom"/>
</dbReference>
<dbReference type="InterPro" id="IPR002173">
    <property type="entry name" value="Carboh/pur_kinase_PfkB_CS"/>
</dbReference>
<dbReference type="RefSeq" id="WP_378248797.1">
    <property type="nucleotide sequence ID" value="NZ_JBHSKF010000009.1"/>
</dbReference>
<sequence length="300" mass="29666">MIITCTPNPALDVSYHVDRLVPGATHRVRSVLERAGGKGFNVSRVLHQLGVATLAIGPAGGVLGDSLRADLVDSGLPHELLPVGGATRMTVAVVADDPPDATLFSEPGTALSEKDWERLLDLVARRLPGAGALVCSGSLPPGAPVDAYARFVALARGSGVPVLVDVGGEPLVAAARAGADVLKPNAEELRSATGAEDPVAGARQLLAAGAGAVVVSLGAAGMVAVTGSGAWRARGPRVDGNPTGAGDAAVAALAGATAAGRSWPERVAAAVAWSAAAVAAPGAGAVVPELLDTEVEVGQL</sequence>
<dbReference type="PANTHER" id="PTHR46566:SF5">
    <property type="entry name" value="1-PHOSPHOFRUCTOKINASE"/>
    <property type="match status" value="1"/>
</dbReference>
<dbReference type="PANTHER" id="PTHR46566">
    <property type="entry name" value="1-PHOSPHOFRUCTOKINASE-RELATED"/>
    <property type="match status" value="1"/>
</dbReference>
<evidence type="ECO:0000256" key="2">
    <source>
        <dbReference type="ARBA" id="ARBA00022679"/>
    </source>
</evidence>
<keyword evidence="2 6" id="KW-0808">Transferase</keyword>
<evidence type="ECO:0000256" key="6">
    <source>
        <dbReference type="PIRNR" id="PIRNR000535"/>
    </source>
</evidence>
<evidence type="ECO:0000256" key="1">
    <source>
        <dbReference type="ARBA" id="ARBA00010688"/>
    </source>
</evidence>
<dbReference type="Gene3D" id="3.40.1190.20">
    <property type="match status" value="1"/>
</dbReference>
<dbReference type="Proteomes" id="UP001596157">
    <property type="component" value="Unassembled WGS sequence"/>
</dbReference>
<evidence type="ECO:0000256" key="3">
    <source>
        <dbReference type="ARBA" id="ARBA00022741"/>
    </source>
</evidence>
<dbReference type="PROSITE" id="PS00583">
    <property type="entry name" value="PFKB_KINASES_1"/>
    <property type="match status" value="1"/>
</dbReference>
<comment type="caution">
    <text evidence="8">The sequence shown here is derived from an EMBL/GenBank/DDBJ whole genome shotgun (WGS) entry which is preliminary data.</text>
</comment>
<dbReference type="CDD" id="cd01164">
    <property type="entry name" value="FruK_PfkB_like"/>
    <property type="match status" value="1"/>
</dbReference>
<dbReference type="SUPFAM" id="SSF53613">
    <property type="entry name" value="Ribokinase-like"/>
    <property type="match status" value="1"/>
</dbReference>
<dbReference type="InterPro" id="IPR017583">
    <property type="entry name" value="Tagatose/fructose_Pkinase"/>
</dbReference>
<organism evidence="8 9">
    <name type="scientific">Actinokineospora guangxiensis</name>
    <dbReference type="NCBI Taxonomy" id="1490288"/>
    <lineage>
        <taxon>Bacteria</taxon>
        <taxon>Bacillati</taxon>
        <taxon>Actinomycetota</taxon>
        <taxon>Actinomycetes</taxon>
        <taxon>Pseudonocardiales</taxon>
        <taxon>Pseudonocardiaceae</taxon>
        <taxon>Actinokineospora</taxon>
    </lineage>
</organism>